<organism evidence="2 3">
    <name type="scientific">Conoideocrella luteorostrata</name>
    <dbReference type="NCBI Taxonomy" id="1105319"/>
    <lineage>
        <taxon>Eukaryota</taxon>
        <taxon>Fungi</taxon>
        <taxon>Dikarya</taxon>
        <taxon>Ascomycota</taxon>
        <taxon>Pezizomycotina</taxon>
        <taxon>Sordariomycetes</taxon>
        <taxon>Hypocreomycetidae</taxon>
        <taxon>Hypocreales</taxon>
        <taxon>Clavicipitaceae</taxon>
        <taxon>Conoideocrella</taxon>
    </lineage>
</organism>
<comment type="caution">
    <text evidence="2">The sequence shown here is derived from an EMBL/GenBank/DDBJ whole genome shotgun (WGS) entry which is preliminary data.</text>
</comment>
<evidence type="ECO:0000313" key="3">
    <source>
        <dbReference type="Proteomes" id="UP001251528"/>
    </source>
</evidence>
<feature type="region of interest" description="Disordered" evidence="1">
    <location>
        <begin position="1"/>
        <end position="186"/>
    </location>
</feature>
<evidence type="ECO:0000313" key="2">
    <source>
        <dbReference type="EMBL" id="KAK2590975.1"/>
    </source>
</evidence>
<keyword evidence="3" id="KW-1185">Reference proteome</keyword>
<feature type="compositionally biased region" description="Basic residues" evidence="1">
    <location>
        <begin position="81"/>
        <end position="95"/>
    </location>
</feature>
<protein>
    <submittedName>
        <fullName evidence="2">Uncharacterized protein</fullName>
    </submittedName>
</protein>
<feature type="compositionally biased region" description="Basic residues" evidence="1">
    <location>
        <begin position="327"/>
        <end position="338"/>
    </location>
</feature>
<dbReference type="AlphaFoldDB" id="A0AAJ0CDA3"/>
<evidence type="ECO:0000256" key="1">
    <source>
        <dbReference type="SAM" id="MobiDB-lite"/>
    </source>
</evidence>
<accession>A0AAJ0CDA3</accession>
<feature type="region of interest" description="Disordered" evidence="1">
    <location>
        <begin position="288"/>
        <end position="338"/>
    </location>
</feature>
<proteinExistence type="predicted"/>
<sequence>MMAADLETTQLQTKKATEASDVNPEAPVVQKLANFASSTQGENLTGSATPNENQAADGGTTELPTIAPVVSTTTEGIKTNRGNKKKEKTKSRKPKSTTAARSCSAKTPMARELMSRKPLKQPPVRARAPGIPHALDDGPNIDQNDHGEATQDTEESEGSVQDAPSTEESTPIIPPTSPRQLSNAEVQEPEIVPSDLEKMPIEVRYLIWKELLVVDKHIKVHSGWELVYKRQRLCVPISILCTCRRFYAEGISILYGCNTFLYRLRDRIIDVTDVDQVALIDEPGTVLPTNTNGYAEHVSEDGEDEPEEDDDDDDDDPEWAEPETSQTRHRGSRGRHCAKQPAMKPDICVEKYFHLFRRVIIEAEKNRFGEGTKRLMASAIEAFAYKPNPLSPSLMTKIHTLTIRVAPRWDATGGEDDYYGCFTFVDFFEPDSAIIKSIESVNCEFLRVDLMTCYMDGPSARSGCRFTMDMRHACLVKHVQQTGQDPWRTDCVMQDERRQKASMATGALKSLDMHVQNFCDTFLSQKTWDENAWDAIDNDTIENGF</sequence>
<feature type="compositionally biased region" description="Polar residues" evidence="1">
    <location>
        <begin position="35"/>
        <end position="54"/>
    </location>
</feature>
<feature type="compositionally biased region" description="Polar residues" evidence="1">
    <location>
        <begin position="158"/>
        <end position="169"/>
    </location>
</feature>
<feature type="compositionally biased region" description="Acidic residues" evidence="1">
    <location>
        <begin position="301"/>
        <end position="321"/>
    </location>
</feature>
<name>A0AAJ0CDA3_9HYPO</name>
<reference evidence="2" key="1">
    <citation type="submission" date="2023-06" db="EMBL/GenBank/DDBJ databases">
        <title>Conoideocrella luteorostrata (Hypocreales: Clavicipitaceae), a potential biocontrol fungus for elongate hemlock scale in United States Christmas tree production areas.</title>
        <authorList>
            <person name="Barrett H."/>
            <person name="Lovett B."/>
            <person name="Macias A.M."/>
            <person name="Stajich J.E."/>
            <person name="Kasson M.T."/>
        </authorList>
    </citation>
    <scope>NUCLEOTIDE SEQUENCE</scope>
    <source>
        <strain evidence="2">ARSEF 14590</strain>
    </source>
</reference>
<gene>
    <name evidence="2" type="ORF">QQS21_011334</name>
</gene>
<dbReference type="Proteomes" id="UP001251528">
    <property type="component" value="Unassembled WGS sequence"/>
</dbReference>
<dbReference type="EMBL" id="JASWJB010000376">
    <property type="protein sequence ID" value="KAK2590975.1"/>
    <property type="molecule type" value="Genomic_DNA"/>
</dbReference>